<keyword evidence="5" id="KW-0472">Membrane</keyword>
<reference evidence="7 11" key="3">
    <citation type="submission" date="2020-07" db="EMBL/GenBank/DDBJ databases">
        <title>The complete genome of Paracoccus pantotrophus ACCC 10489.</title>
        <authorList>
            <person name="Si Y."/>
        </authorList>
    </citation>
    <scope>NUCLEOTIDE SEQUENCE [LARGE SCALE GENOMIC DNA]</scope>
    <source>
        <strain evidence="7 11">ACCC10489</strain>
    </source>
</reference>
<dbReference type="GO" id="GO:0005524">
    <property type="term" value="F:ATP binding"/>
    <property type="evidence" value="ECO:0007669"/>
    <property type="project" value="UniProtKB-KW"/>
</dbReference>
<reference evidence="8 9" key="1">
    <citation type="submission" date="2018-10" db="EMBL/GenBank/DDBJ databases">
        <title>Genomic Encyclopedia of Archaeal and Bacterial Type Strains, Phase II (KMG-II): from individual species to whole genera.</title>
        <authorList>
            <person name="Goeker M."/>
        </authorList>
    </citation>
    <scope>NUCLEOTIDE SEQUENCE [LARGE SCALE GENOMIC DNA]</scope>
    <source>
        <strain evidence="9">ATCC 35512 / DSM 2944 / CIP 106514 / LMD 82.5 / NBRC 102493 / NCCB 82005 / GB17</strain>
        <strain evidence="8">DSM 2944</strain>
    </source>
</reference>
<keyword evidence="8" id="KW-0547">Nucleotide-binding</keyword>
<evidence type="ECO:0000313" key="9">
    <source>
        <dbReference type="Proteomes" id="UP000273626"/>
    </source>
</evidence>
<keyword evidence="9" id="KW-1185">Reference proteome</keyword>
<sequence length="390" mass="42047">MPLTPLRLGYVPLIDAAPLIVARELGFAAEEGLEFRLLRLGAWAQARDMLGAGLIEAAHMLVPMPVAQALGLGPALPDLDLVMFLSQGGQAVAVSAALAARMRDQGHDFDFRDARKAAHALHGAAPGRLRVGVPFHFSTQLELIRHWLGACDFRPALEVVTVPPPLMAESMAAGEVDAFCVGEPWASSALDRGLAALLLPGTAIWASPPEKGLVLRRNFSEAEPQLTGALMRAVWRAGRWLDEPENRDTAAEILSRREYLDLPAELAERGLTGRMQVTPSGEIRHVPGFVAFHAGAANFPWKSLAALFAQRIALRHGLEPGPAMQKAMAHFRTDLYRRHLREAGAALPGASARLEGALAEDREVAAEKGQMILRADAFFDGTVFEPPFAG</sequence>
<dbReference type="GO" id="GO:0012505">
    <property type="term" value="C:endomembrane system"/>
    <property type="evidence" value="ECO:0007669"/>
    <property type="project" value="UniProtKB-SubCell"/>
</dbReference>
<protein>
    <submittedName>
        <fullName evidence="6">ABC transporter substrate-binding protein</fullName>
    </submittedName>
    <submittedName>
        <fullName evidence="8">NitT/TauT family transport system ATP-binding protein</fullName>
    </submittedName>
</protein>
<reference evidence="6 10" key="2">
    <citation type="submission" date="2019-01" db="EMBL/GenBank/DDBJ databases">
        <title>Complete Genome Sequence and Annotation of the Paracoccus pantotrophus type strain DSM 2944.</title>
        <authorList>
            <person name="Bockwoldt J.A."/>
            <person name="Zimmermann M."/>
            <person name="Tiso T."/>
            <person name="Blank L.M."/>
        </authorList>
    </citation>
    <scope>NUCLEOTIDE SEQUENCE [LARGE SCALE GENOMIC DNA]</scope>
    <source>
        <strain evidence="6 10">DSM 2944</strain>
    </source>
</reference>
<comment type="subcellular location">
    <subcellularLocation>
        <location evidence="1">Endomembrane system</location>
    </subcellularLocation>
</comment>
<dbReference type="KEGG" id="ppan:ESD82_02310"/>
<name>A0A1I5D582_PARPN</name>
<evidence type="ECO:0000313" key="7">
    <source>
        <dbReference type="EMBL" id="QLH13292.1"/>
    </source>
</evidence>
<evidence type="ECO:0000256" key="5">
    <source>
        <dbReference type="ARBA" id="ARBA00023136"/>
    </source>
</evidence>
<dbReference type="EMBL" id="RBLI01000002">
    <property type="protein sequence ID" value="RKS44772.1"/>
    <property type="molecule type" value="Genomic_DNA"/>
</dbReference>
<dbReference type="EMBL" id="CP058689">
    <property type="protein sequence ID" value="QLH13292.1"/>
    <property type="molecule type" value="Genomic_DNA"/>
</dbReference>
<evidence type="ECO:0000313" key="8">
    <source>
        <dbReference type="EMBL" id="RKS44772.1"/>
    </source>
</evidence>
<dbReference type="Gene3D" id="3.40.190.10">
    <property type="entry name" value="Periplasmic binding protein-like II"/>
    <property type="match status" value="2"/>
</dbReference>
<dbReference type="PANTHER" id="PTHR30024">
    <property type="entry name" value="ALIPHATIC SULFONATES-BINDING PROTEIN-RELATED"/>
    <property type="match status" value="1"/>
</dbReference>
<dbReference type="PANTHER" id="PTHR30024:SF43">
    <property type="entry name" value="BLL4572 PROTEIN"/>
    <property type="match status" value="1"/>
</dbReference>
<dbReference type="AlphaFoldDB" id="A0A1I5D582"/>
<evidence type="ECO:0000256" key="2">
    <source>
        <dbReference type="ARBA" id="ARBA00022448"/>
    </source>
</evidence>
<dbReference type="GeneID" id="51369372"/>
<dbReference type="RefSeq" id="WP_024842498.1">
    <property type="nucleotide sequence ID" value="NZ_CP038206.1"/>
</dbReference>
<dbReference type="InterPro" id="IPR044527">
    <property type="entry name" value="NrtA/CpmA_ABC-bd_dom"/>
</dbReference>
<proteinExistence type="predicted"/>
<evidence type="ECO:0000313" key="10">
    <source>
        <dbReference type="Proteomes" id="UP000326453"/>
    </source>
</evidence>
<keyword evidence="3" id="KW-1003">Cell membrane</keyword>
<accession>A0A1I5D582</accession>
<dbReference type="Proteomes" id="UP000273626">
    <property type="component" value="Unassembled WGS sequence"/>
</dbReference>
<organism evidence="6 10">
    <name type="scientific">Paracoccus pantotrophus</name>
    <name type="common">Thiosphaera pantotropha</name>
    <dbReference type="NCBI Taxonomy" id="82367"/>
    <lineage>
        <taxon>Bacteria</taxon>
        <taxon>Pseudomonadati</taxon>
        <taxon>Pseudomonadota</taxon>
        <taxon>Alphaproteobacteria</taxon>
        <taxon>Rhodobacterales</taxon>
        <taxon>Paracoccaceae</taxon>
        <taxon>Paracoccus</taxon>
    </lineage>
</organism>
<evidence type="ECO:0000313" key="6">
    <source>
        <dbReference type="EMBL" id="QFG35050.1"/>
    </source>
</evidence>
<dbReference type="Pfam" id="PF13379">
    <property type="entry name" value="NMT1_2"/>
    <property type="match status" value="1"/>
</dbReference>
<keyword evidence="8" id="KW-0067">ATP-binding</keyword>
<evidence type="ECO:0000313" key="11">
    <source>
        <dbReference type="Proteomes" id="UP000509322"/>
    </source>
</evidence>
<gene>
    <name evidence="8" type="ORF">BDE18_3625</name>
    <name evidence="6" type="ORF">ESD82_02310</name>
    <name evidence="7" type="ORF">HYQ43_03105</name>
</gene>
<dbReference type="Proteomes" id="UP000326453">
    <property type="component" value="Chromosome 2"/>
</dbReference>
<keyword evidence="2" id="KW-0813">Transport</keyword>
<dbReference type="CDD" id="cd13553">
    <property type="entry name" value="PBP2_NrtA_CpmA_like"/>
    <property type="match status" value="1"/>
</dbReference>
<evidence type="ECO:0000256" key="4">
    <source>
        <dbReference type="ARBA" id="ARBA00022519"/>
    </source>
</evidence>
<dbReference type="EMBL" id="CP044423">
    <property type="protein sequence ID" value="QFG35050.1"/>
    <property type="molecule type" value="Genomic_DNA"/>
</dbReference>
<dbReference type="Proteomes" id="UP000509322">
    <property type="component" value="Chromosome 1"/>
</dbReference>
<evidence type="ECO:0000256" key="3">
    <source>
        <dbReference type="ARBA" id="ARBA00022475"/>
    </source>
</evidence>
<dbReference type="OrthoDB" id="570524at2"/>
<keyword evidence="4" id="KW-0997">Cell inner membrane</keyword>
<dbReference type="SUPFAM" id="SSF53850">
    <property type="entry name" value="Periplasmic binding protein-like II"/>
    <property type="match status" value="1"/>
</dbReference>
<evidence type="ECO:0000256" key="1">
    <source>
        <dbReference type="ARBA" id="ARBA00004308"/>
    </source>
</evidence>